<organism evidence="2">
    <name type="scientific">marine metagenome</name>
    <dbReference type="NCBI Taxonomy" id="408172"/>
    <lineage>
        <taxon>unclassified sequences</taxon>
        <taxon>metagenomes</taxon>
        <taxon>ecological metagenomes</taxon>
    </lineage>
</organism>
<evidence type="ECO:0000256" key="1">
    <source>
        <dbReference type="SAM" id="Phobius"/>
    </source>
</evidence>
<proteinExistence type="predicted"/>
<reference evidence="2" key="1">
    <citation type="submission" date="2018-05" db="EMBL/GenBank/DDBJ databases">
        <authorList>
            <person name="Lanie J.A."/>
            <person name="Ng W.-L."/>
            <person name="Kazmierczak K.M."/>
            <person name="Andrzejewski T.M."/>
            <person name="Davidsen T.M."/>
            <person name="Wayne K.J."/>
            <person name="Tettelin H."/>
            <person name="Glass J.I."/>
            <person name="Rusch D."/>
            <person name="Podicherti R."/>
            <person name="Tsui H.-C.T."/>
            <person name="Winkler M.E."/>
        </authorList>
    </citation>
    <scope>NUCLEOTIDE SEQUENCE</scope>
</reference>
<keyword evidence="1" id="KW-0812">Transmembrane</keyword>
<sequence length="79" mass="9064">MYDFNNANIEKNSMKYIQPRKLRVIVIMFFVGAGVGIFLGLDNNYLYLTLLGIVNLCLGGLTGWILLTQKPRQRDRRKG</sequence>
<keyword evidence="1" id="KW-0472">Membrane</keyword>
<dbReference type="AlphaFoldDB" id="A0A382FQL9"/>
<keyword evidence="1" id="KW-1133">Transmembrane helix</keyword>
<evidence type="ECO:0000313" key="2">
    <source>
        <dbReference type="EMBL" id="SVB64261.1"/>
    </source>
</evidence>
<feature type="transmembrane region" description="Helical" evidence="1">
    <location>
        <begin position="45"/>
        <end position="67"/>
    </location>
</feature>
<protein>
    <submittedName>
        <fullName evidence="2">Uncharacterized protein</fullName>
    </submittedName>
</protein>
<accession>A0A382FQL9</accession>
<name>A0A382FQL9_9ZZZZ</name>
<dbReference type="EMBL" id="UINC01050829">
    <property type="protein sequence ID" value="SVB64261.1"/>
    <property type="molecule type" value="Genomic_DNA"/>
</dbReference>
<feature type="transmembrane region" description="Helical" evidence="1">
    <location>
        <begin position="21"/>
        <end position="39"/>
    </location>
</feature>
<gene>
    <name evidence="2" type="ORF">METZ01_LOCUS217115</name>
</gene>